<evidence type="ECO:0000256" key="9">
    <source>
        <dbReference type="ARBA" id="ARBA00023034"/>
    </source>
</evidence>
<keyword evidence="8 13" id="KW-1133">Transmembrane helix</keyword>
<dbReference type="InterPro" id="IPR029993">
    <property type="entry name" value="GAUT"/>
</dbReference>
<evidence type="ECO:0000313" key="14">
    <source>
        <dbReference type="EMBL" id="KAF5957730.1"/>
    </source>
</evidence>
<evidence type="ECO:0000256" key="6">
    <source>
        <dbReference type="ARBA" id="ARBA00022692"/>
    </source>
</evidence>
<comment type="subcellular location">
    <subcellularLocation>
        <location evidence="1 13">Golgi apparatus membrane</location>
        <topology evidence="1 13">Single-pass type II membrane protein</topology>
    </subcellularLocation>
</comment>
<proteinExistence type="inferred from homology"/>
<evidence type="ECO:0000256" key="13">
    <source>
        <dbReference type="RuleBase" id="RU362027"/>
    </source>
</evidence>
<evidence type="ECO:0000256" key="11">
    <source>
        <dbReference type="ARBA" id="ARBA00023180"/>
    </source>
</evidence>
<evidence type="ECO:0000256" key="8">
    <source>
        <dbReference type="ARBA" id="ARBA00022989"/>
    </source>
</evidence>
<dbReference type="AlphaFoldDB" id="A0A7J7HY14"/>
<dbReference type="EMBL" id="JACBKZ010000002">
    <property type="protein sequence ID" value="KAF5957730.1"/>
    <property type="molecule type" value="Genomic_DNA"/>
</dbReference>
<reference evidence="15" key="1">
    <citation type="journal article" date="2020" name="Nat. Commun.">
        <title>Genome assembly of wild tea tree DASZ reveals pedigree and selection history of tea varieties.</title>
        <authorList>
            <person name="Zhang W."/>
            <person name="Zhang Y."/>
            <person name="Qiu H."/>
            <person name="Guo Y."/>
            <person name="Wan H."/>
            <person name="Zhang X."/>
            <person name="Scossa F."/>
            <person name="Alseekh S."/>
            <person name="Zhang Q."/>
            <person name="Wang P."/>
            <person name="Xu L."/>
            <person name="Schmidt M.H."/>
            <person name="Jia X."/>
            <person name="Li D."/>
            <person name="Zhu A."/>
            <person name="Guo F."/>
            <person name="Chen W."/>
            <person name="Ni D."/>
            <person name="Usadel B."/>
            <person name="Fernie A.R."/>
            <person name="Wen W."/>
        </authorList>
    </citation>
    <scope>NUCLEOTIDE SEQUENCE [LARGE SCALE GENOMIC DNA]</scope>
    <source>
        <strain evidence="15">cv. G240</strain>
    </source>
</reference>
<evidence type="ECO:0000256" key="1">
    <source>
        <dbReference type="ARBA" id="ARBA00004323"/>
    </source>
</evidence>
<dbReference type="GO" id="GO:0045489">
    <property type="term" value="P:pectin biosynthetic process"/>
    <property type="evidence" value="ECO:0007669"/>
    <property type="project" value="UniProtKB-UniPathway"/>
</dbReference>
<dbReference type="GO" id="GO:0000139">
    <property type="term" value="C:Golgi membrane"/>
    <property type="evidence" value="ECO:0007669"/>
    <property type="project" value="UniProtKB-SubCell"/>
</dbReference>
<keyword evidence="15" id="KW-1185">Reference proteome</keyword>
<comment type="pathway">
    <text evidence="2 13">Glycan metabolism; pectin biosynthesis.</text>
</comment>
<dbReference type="SUPFAM" id="SSF53448">
    <property type="entry name" value="Nucleotide-diphospho-sugar transferases"/>
    <property type="match status" value="1"/>
</dbReference>
<dbReference type="CDD" id="cd06429">
    <property type="entry name" value="GT8_like_1"/>
    <property type="match status" value="1"/>
</dbReference>
<dbReference type="GO" id="GO:0047262">
    <property type="term" value="F:polygalacturonate 4-alpha-galacturonosyltransferase activity"/>
    <property type="evidence" value="ECO:0007669"/>
    <property type="project" value="InterPro"/>
</dbReference>
<protein>
    <recommendedName>
        <fullName evidence="13">Hexosyltransferase</fullName>
        <ecNumber evidence="13">2.4.1.-</ecNumber>
    </recommendedName>
</protein>
<accession>A0A7J7HY14</accession>
<comment type="caution">
    <text evidence="14">The sequence shown here is derived from an EMBL/GenBank/DDBJ whole genome shotgun (WGS) entry which is preliminary data.</text>
</comment>
<evidence type="ECO:0000313" key="15">
    <source>
        <dbReference type="Proteomes" id="UP000593564"/>
    </source>
</evidence>
<dbReference type="Proteomes" id="UP000593564">
    <property type="component" value="Unassembled WGS sequence"/>
</dbReference>
<dbReference type="Pfam" id="PF01501">
    <property type="entry name" value="Glyco_transf_8"/>
    <property type="match status" value="1"/>
</dbReference>
<dbReference type="InterPro" id="IPR002495">
    <property type="entry name" value="Glyco_trans_8"/>
</dbReference>
<organism evidence="14 15">
    <name type="scientific">Camellia sinensis</name>
    <name type="common">Tea plant</name>
    <name type="synonym">Thea sinensis</name>
    <dbReference type="NCBI Taxonomy" id="4442"/>
    <lineage>
        <taxon>Eukaryota</taxon>
        <taxon>Viridiplantae</taxon>
        <taxon>Streptophyta</taxon>
        <taxon>Embryophyta</taxon>
        <taxon>Tracheophyta</taxon>
        <taxon>Spermatophyta</taxon>
        <taxon>Magnoliopsida</taxon>
        <taxon>eudicotyledons</taxon>
        <taxon>Gunneridae</taxon>
        <taxon>Pentapetalae</taxon>
        <taxon>asterids</taxon>
        <taxon>Ericales</taxon>
        <taxon>Theaceae</taxon>
        <taxon>Camellia</taxon>
    </lineage>
</organism>
<evidence type="ECO:0000256" key="7">
    <source>
        <dbReference type="ARBA" id="ARBA00022968"/>
    </source>
</evidence>
<dbReference type="UniPathway" id="UPA00845"/>
<dbReference type="PANTHER" id="PTHR32116">
    <property type="entry name" value="GALACTURONOSYLTRANSFERASE 4-RELATED"/>
    <property type="match status" value="1"/>
</dbReference>
<evidence type="ECO:0000256" key="12">
    <source>
        <dbReference type="ARBA" id="ARBA00023316"/>
    </source>
</evidence>
<keyword evidence="6 13" id="KW-0812">Transmembrane</keyword>
<dbReference type="EC" id="2.4.1.-" evidence="13"/>
<reference evidence="14 15" key="2">
    <citation type="submission" date="2020-07" db="EMBL/GenBank/DDBJ databases">
        <title>Genome assembly of wild tea tree DASZ reveals pedigree and selection history of tea varieties.</title>
        <authorList>
            <person name="Zhang W."/>
        </authorList>
    </citation>
    <scope>NUCLEOTIDE SEQUENCE [LARGE SCALE GENOMIC DNA]</scope>
    <source>
        <strain evidence="15">cv. G240</strain>
        <tissue evidence="14">Leaf</tissue>
    </source>
</reference>
<comment type="similarity">
    <text evidence="3 13">Belongs to the glycosyltransferase 8 family.</text>
</comment>
<dbReference type="FunFam" id="3.90.550.10:FF:000056">
    <property type="entry name" value="Hexosyltransferase"/>
    <property type="match status" value="1"/>
</dbReference>
<evidence type="ECO:0000256" key="2">
    <source>
        <dbReference type="ARBA" id="ARBA00004877"/>
    </source>
</evidence>
<evidence type="ECO:0000256" key="3">
    <source>
        <dbReference type="ARBA" id="ARBA00006351"/>
    </source>
</evidence>
<keyword evidence="9 13" id="KW-0333">Golgi apparatus</keyword>
<dbReference type="Pfam" id="PF25557">
    <property type="entry name" value="GAUT_1"/>
    <property type="match status" value="1"/>
</dbReference>
<gene>
    <name evidence="14" type="ORF">HYC85_004955</name>
</gene>
<keyword evidence="11" id="KW-0325">Glycoprotein</keyword>
<keyword evidence="4 13" id="KW-0328">Glycosyltransferase</keyword>
<dbReference type="InterPro" id="IPR029044">
    <property type="entry name" value="Nucleotide-diphossugar_trans"/>
</dbReference>
<evidence type="ECO:0000256" key="10">
    <source>
        <dbReference type="ARBA" id="ARBA00023136"/>
    </source>
</evidence>
<evidence type="ECO:0000256" key="4">
    <source>
        <dbReference type="ARBA" id="ARBA00022676"/>
    </source>
</evidence>
<keyword evidence="5" id="KW-0808">Transferase</keyword>
<keyword evidence="12 13" id="KW-0961">Cell wall biogenesis/degradation</keyword>
<dbReference type="PANTHER" id="PTHR32116:SF20">
    <property type="entry name" value="HEXOSYLTRANSFERASE GAUT11"/>
    <property type="match status" value="1"/>
</dbReference>
<name>A0A7J7HY14_CAMSI</name>
<keyword evidence="10 13" id="KW-0472">Membrane</keyword>
<sequence length="681" mass="78934">MARLSREKIVPSYRGWKKEMQNERNRRILRNKGHFIRVGAGRLRSRNLQSAIRPSDWRIGENQSASAGRMRIERIGGLADGCESGTRGLVVRLRPKEPQIHHPSAKLADWRKSIRNRPLVITHPSKMRRIGSVRSVLADRKRRKMRRRAADYRRPVRRRYSCWIWGLLVIIAVAGFLLFVVHHYHRHEDRVEQPILDKDARYEQVTTHEHLNFTEEIQSANSYARQLAEQMTLAKAYVIIAKEHNNLRLAWELSEKIRSCQFLLSKAAMAEEPVNQDEAKPIIKGLSSLIFKAQDAHYDIATTLMTLKSHIQALEERASAATVQSEVFGQLAAEALPKNLHCLNVKLMADWLKKKSLQDLADEKRNSPRLVDNNLYHFCIFSDNLLAVSVVINSTVCNADHPKQLIFHVVTNGVNYGAMQAWFLSNDFKGSTIEVQNIEEFNWLNASYSPISKLLLETDLRAYYFEGYEDMKMEPKLRNPKHVSLLNHLRFYIPEVYPQLEKVVFLDDDVVVQKELTHLFSLDLHGNVNGAVETCLEAFHRYYKYLNFSDPIISSKFDPQACAWAFGMNVFDLIAWRKANVTARYHYWQQRNADRTLWKLGTLPPGLLAFYGLTEPLDRRWHVLGLGYDPNIDNRLIESAAVIHFNGNMKPWLKLAISKYKPLWERYVNQSHPYLQDCVTS</sequence>
<dbReference type="Gene3D" id="3.90.550.10">
    <property type="entry name" value="Spore Coat Polysaccharide Biosynthesis Protein SpsA, Chain A"/>
    <property type="match status" value="1"/>
</dbReference>
<evidence type="ECO:0000256" key="5">
    <source>
        <dbReference type="ARBA" id="ARBA00022679"/>
    </source>
</evidence>
<feature type="transmembrane region" description="Helical" evidence="13">
    <location>
        <begin position="162"/>
        <end position="184"/>
    </location>
</feature>
<keyword evidence="7" id="KW-0735">Signal-anchor</keyword>
<dbReference type="GO" id="GO:0071555">
    <property type="term" value="P:cell wall organization"/>
    <property type="evidence" value="ECO:0007669"/>
    <property type="project" value="UniProtKB-KW"/>
</dbReference>